<evidence type="ECO:0000256" key="3">
    <source>
        <dbReference type="ARBA" id="ARBA00023163"/>
    </source>
</evidence>
<keyword evidence="3" id="KW-0804">Transcription</keyword>
<dbReference type="InterPro" id="IPR000792">
    <property type="entry name" value="Tscrpt_reg_LuxR_C"/>
</dbReference>
<proteinExistence type="predicted"/>
<dbReference type="Pfam" id="PF17874">
    <property type="entry name" value="TPR_MalT"/>
    <property type="match status" value="1"/>
</dbReference>
<evidence type="ECO:0000256" key="2">
    <source>
        <dbReference type="ARBA" id="ARBA00023125"/>
    </source>
</evidence>
<dbReference type="GO" id="GO:0003677">
    <property type="term" value="F:DNA binding"/>
    <property type="evidence" value="ECO:0007669"/>
    <property type="project" value="UniProtKB-KW"/>
</dbReference>
<dbReference type="GO" id="GO:0006355">
    <property type="term" value="P:regulation of DNA-templated transcription"/>
    <property type="evidence" value="ECO:0007669"/>
    <property type="project" value="InterPro"/>
</dbReference>
<dbReference type="PANTHER" id="PTHR44688">
    <property type="entry name" value="DNA-BINDING TRANSCRIPTIONAL ACTIVATOR DEVR_DOSR"/>
    <property type="match status" value="1"/>
</dbReference>
<sequence>MSISIVSTKLSMPAPRAKNVNRPRLIERLNDGIVKKLTLVSASAGYGKTTLVGGWLATCGRPAVWLSLDQGDNDSSRFMNHFIAALRTMDASIGEGFGDTFLHTHQSAETVMAALINELQAVTYPFVFVMDDYHIIESDSIHKAIGMLIERMPSHMHMIIATRQNPPLSLARLRVRNELMEVRATDLQFTHAEAAEFLSEVMELQLAPAEVDLLESRTEGWAAGLQLAALSLQGRYNTADFINSFTGNHSFVLDYLLEEVLLRQPIFIQAFLLRTSILDRMCSALCDALLSDMASTVPQGQETLELLERANLFIIPLDNERRWYRYHHLFADLLRQRLLRGIGQQPPDADPVVLHSRASLWHEEQGDYLEAFQHAVSAQDVERAAILVEGNGIPLHFRGTVTPVCHWLDSLPKKELDKRPQLWVIHGSVLIMMGRMSEVESKLSAAERALQGMFQDDHVRDWIGHIAATRATIAVSRHKADEILTEATRALQYLHSDNLPVRTAANWALGFAHQLRGDRVSAAKAYQDAQAASLRIGHVIIAVMSTLGLASIQEDDNLLHTAADTYRKALQLAGNPPLPVACAAYLGLARICYQRNDLEEATQLGQQAIRLAGFIEHTDQLAEAKLFMARMKLAHRDNEGAAILLAEAKQAIQHGGFEHLAPLVVELHTAILHLQGDLAVAAQAVKKDSKFSDLLLESLSEKETEVLQLIADGLSNREISERLHFALSTVKGYNRIIFDKLQVKRRTEAVARARSLGLIK</sequence>
<keyword evidence="6" id="KW-1185">Reference proteome</keyword>
<dbReference type="PRINTS" id="PR00038">
    <property type="entry name" value="HTHLUXR"/>
</dbReference>
<evidence type="ECO:0000313" key="6">
    <source>
        <dbReference type="Proteomes" id="UP001178662"/>
    </source>
</evidence>
<accession>A0AA95F0L5</accession>
<dbReference type="Proteomes" id="UP001178662">
    <property type="component" value="Chromosome"/>
</dbReference>
<organism evidence="5 6">
    <name type="scientific">Candidatus Cohnella colombiensis</name>
    <dbReference type="NCBI Taxonomy" id="3121368"/>
    <lineage>
        <taxon>Bacteria</taxon>
        <taxon>Bacillati</taxon>
        <taxon>Bacillota</taxon>
        <taxon>Bacilli</taxon>
        <taxon>Bacillales</taxon>
        <taxon>Paenibacillaceae</taxon>
        <taxon>Cohnella</taxon>
    </lineage>
</organism>
<dbReference type="SUPFAM" id="SSF52540">
    <property type="entry name" value="P-loop containing nucleoside triphosphate hydrolases"/>
    <property type="match status" value="1"/>
</dbReference>
<dbReference type="InterPro" id="IPR027417">
    <property type="entry name" value="P-loop_NTPase"/>
</dbReference>
<dbReference type="PANTHER" id="PTHR44688:SF16">
    <property type="entry name" value="DNA-BINDING TRANSCRIPTIONAL ACTIVATOR DEVR_DOSR"/>
    <property type="match status" value="1"/>
</dbReference>
<dbReference type="EMBL" id="CP119317">
    <property type="protein sequence ID" value="WEK56306.1"/>
    <property type="molecule type" value="Genomic_DNA"/>
</dbReference>
<dbReference type="Pfam" id="PF00196">
    <property type="entry name" value="GerE"/>
    <property type="match status" value="1"/>
</dbReference>
<protein>
    <submittedName>
        <fullName evidence="5">LuxR C-terminal-related transcriptional regulator</fullName>
    </submittedName>
</protein>
<keyword evidence="2" id="KW-0238">DNA-binding</keyword>
<dbReference type="InterPro" id="IPR016032">
    <property type="entry name" value="Sig_transdc_resp-reg_C-effctor"/>
</dbReference>
<dbReference type="CDD" id="cd06170">
    <property type="entry name" value="LuxR_C_like"/>
    <property type="match status" value="1"/>
</dbReference>
<dbReference type="SMART" id="SM00421">
    <property type="entry name" value="HTH_LUXR"/>
    <property type="match status" value="1"/>
</dbReference>
<evidence type="ECO:0000259" key="4">
    <source>
        <dbReference type="SMART" id="SM00421"/>
    </source>
</evidence>
<dbReference type="InterPro" id="IPR059106">
    <property type="entry name" value="WHD_MalT"/>
</dbReference>
<keyword evidence="1" id="KW-0805">Transcription regulation</keyword>
<dbReference type="AlphaFoldDB" id="A0AA95F0L5"/>
<dbReference type="Pfam" id="PF25873">
    <property type="entry name" value="WHD_MalT"/>
    <property type="match status" value="1"/>
</dbReference>
<dbReference type="InterPro" id="IPR011990">
    <property type="entry name" value="TPR-like_helical_dom_sf"/>
</dbReference>
<reference evidence="5" key="1">
    <citation type="submission" date="2023-03" db="EMBL/GenBank/DDBJ databases">
        <title>Andean soil-derived lignocellulolytic bacterial consortium as a source of novel taxa and putative plastic-active enzymes.</title>
        <authorList>
            <person name="Diaz-Garcia L."/>
            <person name="Chuvochina M."/>
            <person name="Feuerriegel G."/>
            <person name="Bunk B."/>
            <person name="Sproer C."/>
            <person name="Streit W.R."/>
            <person name="Rodriguez L.M."/>
            <person name="Overmann J."/>
            <person name="Jimenez D.J."/>
        </authorList>
    </citation>
    <scope>NUCLEOTIDE SEQUENCE</scope>
    <source>
        <strain evidence="5">MAG 2441</strain>
    </source>
</reference>
<evidence type="ECO:0000256" key="1">
    <source>
        <dbReference type="ARBA" id="ARBA00023015"/>
    </source>
</evidence>
<dbReference type="InterPro" id="IPR041617">
    <property type="entry name" value="TPR_MalT"/>
</dbReference>
<name>A0AA95F0L5_9BACL</name>
<dbReference type="Gene3D" id="1.25.40.10">
    <property type="entry name" value="Tetratricopeptide repeat domain"/>
    <property type="match status" value="1"/>
</dbReference>
<dbReference type="SUPFAM" id="SSF48452">
    <property type="entry name" value="TPR-like"/>
    <property type="match status" value="1"/>
</dbReference>
<evidence type="ECO:0000313" key="5">
    <source>
        <dbReference type="EMBL" id="WEK56306.1"/>
    </source>
</evidence>
<dbReference type="SUPFAM" id="SSF46894">
    <property type="entry name" value="C-terminal effector domain of the bipartite response regulators"/>
    <property type="match status" value="1"/>
</dbReference>
<gene>
    <name evidence="5" type="ORF">P0Y55_05750</name>
</gene>
<feature type="domain" description="HTH luxR-type" evidence="4">
    <location>
        <begin position="696"/>
        <end position="753"/>
    </location>
</feature>